<keyword evidence="3 4" id="KW-0443">Lipid metabolism</keyword>
<dbReference type="InterPro" id="IPR002641">
    <property type="entry name" value="PNPLA_dom"/>
</dbReference>
<dbReference type="RefSeq" id="WP_184039063.1">
    <property type="nucleotide sequence ID" value="NZ_JACHHY010000013.1"/>
</dbReference>
<comment type="caution">
    <text evidence="4">Lacks conserved residue(s) required for the propagation of feature annotation.</text>
</comment>
<feature type="active site" description="Nucleophile" evidence="4">
    <location>
        <position position="51"/>
    </location>
</feature>
<dbReference type="PANTHER" id="PTHR14226">
    <property type="entry name" value="NEUROPATHY TARGET ESTERASE/SWISS CHEESE D.MELANOGASTER"/>
    <property type="match status" value="1"/>
</dbReference>
<organism evidence="6 7">
    <name type="scientific">Chitinivorax tropicus</name>
    <dbReference type="NCBI Taxonomy" id="714531"/>
    <lineage>
        <taxon>Bacteria</taxon>
        <taxon>Pseudomonadati</taxon>
        <taxon>Pseudomonadota</taxon>
        <taxon>Betaproteobacteria</taxon>
        <taxon>Chitinivorax</taxon>
    </lineage>
</organism>
<comment type="caution">
    <text evidence="6">The sequence shown here is derived from an EMBL/GenBank/DDBJ whole genome shotgun (WGS) entry which is preliminary data.</text>
</comment>
<dbReference type="Proteomes" id="UP000575898">
    <property type="component" value="Unassembled WGS sequence"/>
</dbReference>
<keyword evidence="7" id="KW-1185">Reference proteome</keyword>
<evidence type="ECO:0000313" key="7">
    <source>
        <dbReference type="Proteomes" id="UP000575898"/>
    </source>
</evidence>
<keyword evidence="1 4" id="KW-0378">Hydrolase</keyword>
<evidence type="ECO:0000259" key="5">
    <source>
        <dbReference type="PROSITE" id="PS51635"/>
    </source>
</evidence>
<dbReference type="PROSITE" id="PS51635">
    <property type="entry name" value="PNPLA"/>
    <property type="match status" value="1"/>
</dbReference>
<evidence type="ECO:0000256" key="1">
    <source>
        <dbReference type="ARBA" id="ARBA00022801"/>
    </source>
</evidence>
<evidence type="ECO:0000256" key="2">
    <source>
        <dbReference type="ARBA" id="ARBA00022963"/>
    </source>
</evidence>
<accession>A0A840MKN9</accession>
<keyword evidence="2 4" id="KW-0442">Lipid degradation</keyword>
<evidence type="ECO:0000256" key="3">
    <source>
        <dbReference type="ARBA" id="ARBA00023098"/>
    </source>
</evidence>
<dbReference type="SUPFAM" id="SSF52151">
    <property type="entry name" value="FabD/lysophospholipase-like"/>
    <property type="match status" value="1"/>
</dbReference>
<dbReference type="InterPro" id="IPR016035">
    <property type="entry name" value="Acyl_Trfase/lysoPLipase"/>
</dbReference>
<dbReference type="AlphaFoldDB" id="A0A840MKN9"/>
<proteinExistence type="predicted"/>
<dbReference type="EMBL" id="JACHHY010000013">
    <property type="protein sequence ID" value="MBB5018980.1"/>
    <property type="molecule type" value="Genomic_DNA"/>
</dbReference>
<dbReference type="CDD" id="cd07209">
    <property type="entry name" value="Pat_hypo_Ecoli_Z1214_like"/>
    <property type="match status" value="1"/>
</dbReference>
<dbReference type="InterPro" id="IPR050301">
    <property type="entry name" value="NTE"/>
</dbReference>
<dbReference type="GO" id="GO:0016787">
    <property type="term" value="F:hydrolase activity"/>
    <property type="evidence" value="ECO:0007669"/>
    <property type="project" value="UniProtKB-UniRule"/>
</dbReference>
<name>A0A840MKN9_9PROT</name>
<feature type="domain" description="PNPLA" evidence="5">
    <location>
        <begin position="13"/>
        <end position="226"/>
    </location>
</feature>
<protein>
    <submittedName>
        <fullName evidence="6">NTE family protein</fullName>
    </submittedName>
</protein>
<dbReference type="PANTHER" id="PTHR14226:SF57">
    <property type="entry name" value="BLR7027 PROTEIN"/>
    <property type="match status" value="1"/>
</dbReference>
<reference evidence="6 7" key="1">
    <citation type="submission" date="2020-08" db="EMBL/GenBank/DDBJ databases">
        <title>Genomic Encyclopedia of Type Strains, Phase IV (KMG-IV): sequencing the most valuable type-strain genomes for metagenomic binning, comparative biology and taxonomic classification.</title>
        <authorList>
            <person name="Goeker M."/>
        </authorList>
    </citation>
    <scope>NUCLEOTIDE SEQUENCE [LARGE SCALE GENOMIC DNA]</scope>
    <source>
        <strain evidence="6 7">DSM 27165</strain>
    </source>
</reference>
<feature type="short sequence motif" description="GXSXG" evidence="4">
    <location>
        <begin position="49"/>
        <end position="53"/>
    </location>
</feature>
<gene>
    <name evidence="6" type="ORF">HNQ59_002278</name>
</gene>
<dbReference type="Gene3D" id="3.40.1090.10">
    <property type="entry name" value="Cytosolic phospholipase A2 catalytic domain"/>
    <property type="match status" value="1"/>
</dbReference>
<dbReference type="Pfam" id="PF01734">
    <property type="entry name" value="Patatin"/>
    <property type="match status" value="1"/>
</dbReference>
<dbReference type="GO" id="GO:0016042">
    <property type="term" value="P:lipid catabolic process"/>
    <property type="evidence" value="ECO:0007669"/>
    <property type="project" value="UniProtKB-UniRule"/>
</dbReference>
<sequence length="402" mass="44466">MSVEPTETPKIALVLSGGGARAAYQVGVLRAIAHMLPKDARNPFKIICGTSAGAFNAIGVAMAAKQFRNGICRLDYLWKNLTPDKIYRTDFMSVSSHIWHWILSILLGGFGKHNPRSLLDNAPLRVLLEKNFDLAGLETAIESGSLHALAVTVSGLTSGQSVTFFQGQTTLAGWNRVHRLGVPNKIVIDTIMASSAIPFVFPAVHLNREYFCDGSIRQTAPISPALHLGADKVLVVGVSRQIRSNPERIKSTGYPSMAQVIGHLLNSVFLDGMAADLERLERVNRTVQLIPQQTKDETNFMLHQVDVQVIHPSRDLDEVASRHVHRFPPMIRFLLRGLGGLRRRGSVLASYLLFDKHYTRELIRLGYDDTMKQKDDILRFLNHAEPSPATHAQSQAVAAEMD</sequence>
<feature type="active site" description="Proton acceptor" evidence="4">
    <location>
        <position position="213"/>
    </location>
</feature>
<evidence type="ECO:0000313" key="6">
    <source>
        <dbReference type="EMBL" id="MBB5018980.1"/>
    </source>
</evidence>
<evidence type="ECO:0000256" key="4">
    <source>
        <dbReference type="PROSITE-ProRule" id="PRU01161"/>
    </source>
</evidence>